<keyword evidence="17" id="KW-1185">Reference proteome</keyword>
<dbReference type="PRINTS" id="PR00368">
    <property type="entry name" value="FADPNR"/>
</dbReference>
<evidence type="ECO:0000256" key="3">
    <source>
        <dbReference type="ARBA" id="ARBA00007588"/>
    </source>
</evidence>
<name>A0ABN1P8Z9_9ACTN</name>
<comment type="caution">
    <text evidence="16">The sequence shown here is derived from an EMBL/GenBank/DDBJ whole genome shotgun (WGS) entry which is preliminary data.</text>
</comment>
<dbReference type="InterPro" id="IPR025700">
    <property type="entry name" value="Lys/Orn_oxygenase"/>
</dbReference>
<dbReference type="PRINTS" id="PR00469">
    <property type="entry name" value="PNDRDTASEII"/>
</dbReference>
<dbReference type="Pfam" id="PF13434">
    <property type="entry name" value="Lys_Orn_oxgnase"/>
    <property type="match status" value="1"/>
</dbReference>
<evidence type="ECO:0000256" key="7">
    <source>
        <dbReference type="ARBA" id="ARBA00022827"/>
    </source>
</evidence>
<proteinExistence type="inferred from homology"/>
<dbReference type="RefSeq" id="WP_343950030.1">
    <property type="nucleotide sequence ID" value="NZ_BAAAHQ010000011.1"/>
</dbReference>
<keyword evidence="8" id="KW-0521">NADP</keyword>
<evidence type="ECO:0000256" key="12">
    <source>
        <dbReference type="ARBA" id="ARBA00031158"/>
    </source>
</evidence>
<evidence type="ECO:0000313" key="16">
    <source>
        <dbReference type="EMBL" id="GAA0924680.1"/>
    </source>
</evidence>
<evidence type="ECO:0000256" key="2">
    <source>
        <dbReference type="ARBA" id="ARBA00004924"/>
    </source>
</evidence>
<organism evidence="16 17">
    <name type="scientific">Nonomuraea longicatena</name>
    <dbReference type="NCBI Taxonomy" id="83682"/>
    <lineage>
        <taxon>Bacteria</taxon>
        <taxon>Bacillati</taxon>
        <taxon>Actinomycetota</taxon>
        <taxon>Actinomycetes</taxon>
        <taxon>Streptosporangiales</taxon>
        <taxon>Streptosporangiaceae</taxon>
        <taxon>Nonomuraea</taxon>
    </lineage>
</organism>
<evidence type="ECO:0000256" key="8">
    <source>
        <dbReference type="ARBA" id="ARBA00022857"/>
    </source>
</evidence>
<evidence type="ECO:0000256" key="13">
    <source>
        <dbReference type="ARBA" id="ARBA00032493"/>
    </source>
</evidence>
<comment type="cofactor">
    <cofactor evidence="1">
        <name>FAD</name>
        <dbReference type="ChEBI" id="CHEBI:57692"/>
    </cofactor>
</comment>
<evidence type="ECO:0000256" key="9">
    <source>
        <dbReference type="ARBA" id="ARBA00023002"/>
    </source>
</evidence>
<dbReference type="Gene3D" id="3.50.50.60">
    <property type="entry name" value="FAD/NAD(P)-binding domain"/>
    <property type="match status" value="1"/>
</dbReference>
<dbReference type="EC" id="1.14.13.59" evidence="4"/>
<evidence type="ECO:0000256" key="6">
    <source>
        <dbReference type="ARBA" id="ARBA00022630"/>
    </source>
</evidence>
<keyword evidence="6" id="KW-0285">Flavoprotein</keyword>
<evidence type="ECO:0000256" key="5">
    <source>
        <dbReference type="ARBA" id="ARBA00016406"/>
    </source>
</evidence>
<sequence>MLDVAIVGAGPYGLSAAAHATASGLAVQVFGRPMEAWHRHMPMGMKLKSEPDASHLADPERTWTLRAYCDLLGLPYGYAQPVPVERFVDYGRWFQERALPDRVVPFDVREVRAAAHGFTLTPATGDLVEARTVVLALGFLPFAYRPRELAALPPEVSSHSCEVNNLSVFAGQDVTLVGAGQSAIETACLLKEAGARPRVIARTDTLRWNADPVADRSALARLLAPESGLGLGWRSRLYAERPGLVRHLPAATRRHIVATTLGPAGSWWLRERFADVPVHLGMRVTGAKAGDDVRLELAGPSGEQVIHTDHVICATGYTVDAERFEVLEPGLRRRVGRPASAPRLSAHFETTVPGLFAIGLAAAPTFGPAMRFVHGARFAAETVTRGLVRRSRH</sequence>
<dbReference type="InterPro" id="IPR050097">
    <property type="entry name" value="Ferredoxin-NADP_redctase_2"/>
</dbReference>
<dbReference type="Proteomes" id="UP001501578">
    <property type="component" value="Unassembled WGS sequence"/>
</dbReference>
<evidence type="ECO:0000256" key="1">
    <source>
        <dbReference type="ARBA" id="ARBA00001974"/>
    </source>
</evidence>
<comment type="pathway">
    <text evidence="2">Siderophore biosynthesis.</text>
</comment>
<dbReference type="InterPro" id="IPR036188">
    <property type="entry name" value="FAD/NAD-bd_sf"/>
</dbReference>
<keyword evidence="9" id="KW-0560">Oxidoreductase</keyword>
<reference evidence="16 17" key="1">
    <citation type="journal article" date="2019" name="Int. J. Syst. Evol. Microbiol.">
        <title>The Global Catalogue of Microorganisms (GCM) 10K type strain sequencing project: providing services to taxonomists for standard genome sequencing and annotation.</title>
        <authorList>
            <consortium name="The Broad Institute Genomics Platform"/>
            <consortium name="The Broad Institute Genome Sequencing Center for Infectious Disease"/>
            <person name="Wu L."/>
            <person name="Ma J."/>
        </authorList>
    </citation>
    <scope>NUCLEOTIDE SEQUENCE [LARGE SCALE GENOMIC DNA]</scope>
    <source>
        <strain evidence="16 17">JCM 11136</strain>
    </source>
</reference>
<accession>A0ABN1P8Z9</accession>
<gene>
    <name evidence="16" type="ORF">GCM10009560_25590</name>
</gene>
<keyword evidence="7" id="KW-0274">FAD</keyword>
<comment type="catalytic activity">
    <reaction evidence="15">
        <text>L-lysine + NADPH + O2 = N(6)-hydroxy-L-lysine + NADP(+) + H2O</text>
        <dbReference type="Rhea" id="RHEA:23228"/>
        <dbReference type="ChEBI" id="CHEBI:15377"/>
        <dbReference type="ChEBI" id="CHEBI:15379"/>
        <dbReference type="ChEBI" id="CHEBI:32551"/>
        <dbReference type="ChEBI" id="CHEBI:57783"/>
        <dbReference type="ChEBI" id="CHEBI:57820"/>
        <dbReference type="ChEBI" id="CHEBI:58349"/>
        <dbReference type="EC" id="1.14.13.59"/>
    </reaction>
</comment>
<evidence type="ECO:0000256" key="10">
    <source>
        <dbReference type="ARBA" id="ARBA00023033"/>
    </source>
</evidence>
<evidence type="ECO:0000256" key="11">
    <source>
        <dbReference type="ARBA" id="ARBA00029939"/>
    </source>
</evidence>
<comment type="similarity">
    <text evidence="3">Belongs to the lysine N(6)-hydroxylase/L-ornithine N(5)-oxygenase family.</text>
</comment>
<evidence type="ECO:0000256" key="15">
    <source>
        <dbReference type="ARBA" id="ARBA00048407"/>
    </source>
</evidence>
<dbReference type="EMBL" id="BAAAHQ010000011">
    <property type="protein sequence ID" value="GAA0924680.1"/>
    <property type="molecule type" value="Genomic_DNA"/>
</dbReference>
<dbReference type="SUPFAM" id="SSF51905">
    <property type="entry name" value="FAD/NAD(P)-binding domain"/>
    <property type="match status" value="1"/>
</dbReference>
<evidence type="ECO:0000256" key="14">
    <source>
        <dbReference type="ARBA" id="ARBA00032738"/>
    </source>
</evidence>
<dbReference type="PANTHER" id="PTHR48105">
    <property type="entry name" value="THIOREDOXIN REDUCTASE 1-RELATED-RELATED"/>
    <property type="match status" value="1"/>
</dbReference>
<keyword evidence="10" id="KW-0503">Monooxygenase</keyword>
<protein>
    <recommendedName>
        <fullName evidence="5">L-lysine N6-monooxygenase MbtG</fullName>
        <ecNumber evidence="4">1.14.13.59</ecNumber>
    </recommendedName>
    <alternativeName>
        <fullName evidence="14">Lysine 6-N-hydroxylase</fullName>
    </alternativeName>
    <alternativeName>
        <fullName evidence="13">Lysine N6-hydroxylase</fullName>
    </alternativeName>
    <alternativeName>
        <fullName evidence="11">Lysine-N-oxygenase</fullName>
    </alternativeName>
    <alternativeName>
        <fullName evidence="12">Mycobactin synthase protein G</fullName>
    </alternativeName>
</protein>
<evidence type="ECO:0000313" key="17">
    <source>
        <dbReference type="Proteomes" id="UP001501578"/>
    </source>
</evidence>
<evidence type="ECO:0000256" key="4">
    <source>
        <dbReference type="ARBA" id="ARBA00013076"/>
    </source>
</evidence>